<dbReference type="Pfam" id="PF01575">
    <property type="entry name" value="MaoC_dehydratas"/>
    <property type="match status" value="1"/>
</dbReference>
<name>A0A6J4RE10_9ACTN</name>
<dbReference type="InterPro" id="IPR003965">
    <property type="entry name" value="Fatty_acid_synthase"/>
</dbReference>
<dbReference type="Gene3D" id="3.10.129.10">
    <property type="entry name" value="Hotdog Thioesterase"/>
    <property type="match status" value="1"/>
</dbReference>
<dbReference type="PRINTS" id="PR01483">
    <property type="entry name" value="FASYNTHASE"/>
</dbReference>
<sequence length="132" mass="14023">MQPGDEIAPLAVTPDKYLTVRYAGASGDFNPIHIDEQFAQQVGLPGRILHGLYTMAQVARAHTDAGGGPGSLKRLSVQFRGMGLPEHELVVTGKVVSAQDGVAVVECGCEQNGKRIIRNAEAELLLSDVSSR</sequence>
<proteinExistence type="inferred from homology"/>
<dbReference type="GO" id="GO:0006633">
    <property type="term" value="P:fatty acid biosynthetic process"/>
    <property type="evidence" value="ECO:0007669"/>
    <property type="project" value="InterPro"/>
</dbReference>
<gene>
    <name evidence="3" type="ORF">AVDCRST_MAG67-49</name>
</gene>
<dbReference type="InterPro" id="IPR002539">
    <property type="entry name" value="MaoC-like_dom"/>
</dbReference>
<evidence type="ECO:0000259" key="2">
    <source>
        <dbReference type="Pfam" id="PF01575"/>
    </source>
</evidence>
<dbReference type="EMBL" id="CADCVQ010000005">
    <property type="protein sequence ID" value="CAA9471334.1"/>
    <property type="molecule type" value="Genomic_DNA"/>
</dbReference>
<feature type="domain" description="MaoC-like" evidence="2">
    <location>
        <begin position="9"/>
        <end position="102"/>
    </location>
</feature>
<dbReference type="GO" id="GO:0005835">
    <property type="term" value="C:fatty acid synthase complex"/>
    <property type="evidence" value="ECO:0007669"/>
    <property type="project" value="InterPro"/>
</dbReference>
<evidence type="ECO:0000313" key="3">
    <source>
        <dbReference type="EMBL" id="CAA9471334.1"/>
    </source>
</evidence>
<dbReference type="InterPro" id="IPR029069">
    <property type="entry name" value="HotDog_dom_sf"/>
</dbReference>
<protein>
    <recommendedName>
        <fullName evidence="2">MaoC-like domain-containing protein</fullName>
    </recommendedName>
</protein>
<accession>A0A6J4RE10</accession>
<reference evidence="3" key="1">
    <citation type="submission" date="2020-02" db="EMBL/GenBank/DDBJ databases">
        <authorList>
            <person name="Meier V. D."/>
        </authorList>
    </citation>
    <scope>NUCLEOTIDE SEQUENCE</scope>
    <source>
        <strain evidence="3">AVDCRST_MAG67</strain>
    </source>
</reference>
<evidence type="ECO:0000256" key="1">
    <source>
        <dbReference type="ARBA" id="ARBA00005254"/>
    </source>
</evidence>
<dbReference type="GO" id="GO:0004312">
    <property type="term" value="F:fatty acid synthase activity"/>
    <property type="evidence" value="ECO:0007669"/>
    <property type="project" value="InterPro"/>
</dbReference>
<dbReference type="SUPFAM" id="SSF54637">
    <property type="entry name" value="Thioesterase/thiol ester dehydrase-isomerase"/>
    <property type="match status" value="1"/>
</dbReference>
<organism evidence="3">
    <name type="scientific">uncultured Solirubrobacteraceae bacterium</name>
    <dbReference type="NCBI Taxonomy" id="1162706"/>
    <lineage>
        <taxon>Bacteria</taxon>
        <taxon>Bacillati</taxon>
        <taxon>Actinomycetota</taxon>
        <taxon>Thermoleophilia</taxon>
        <taxon>Solirubrobacterales</taxon>
        <taxon>Solirubrobacteraceae</taxon>
        <taxon>environmental samples</taxon>
    </lineage>
</organism>
<dbReference type="PANTHER" id="PTHR43841">
    <property type="entry name" value="3-HYDROXYACYL-THIOESTER DEHYDRATASE HTDX-RELATED"/>
    <property type="match status" value="1"/>
</dbReference>
<dbReference type="AlphaFoldDB" id="A0A6J4RE10"/>
<comment type="similarity">
    <text evidence="1">Belongs to the enoyl-CoA hydratase/isomerase family.</text>
</comment>
<dbReference type="PANTHER" id="PTHR43841:SF3">
    <property type="entry name" value="(3R)-HYDROXYACYL-ACP DEHYDRATASE SUBUNIT HADB"/>
    <property type="match status" value="1"/>
</dbReference>